<dbReference type="Pfam" id="PF01494">
    <property type="entry name" value="FAD_binding_3"/>
    <property type="match status" value="1"/>
</dbReference>
<dbReference type="GO" id="GO:0019622">
    <property type="term" value="P:3-(3-hydroxy)phenylpropionate catabolic process"/>
    <property type="evidence" value="ECO:0007669"/>
    <property type="project" value="TreeGrafter"/>
</dbReference>
<dbReference type="InterPro" id="IPR036188">
    <property type="entry name" value="FAD/NAD-bd_sf"/>
</dbReference>
<dbReference type="GO" id="GO:0071949">
    <property type="term" value="F:FAD binding"/>
    <property type="evidence" value="ECO:0007669"/>
    <property type="project" value="InterPro"/>
</dbReference>
<keyword evidence="1" id="KW-0560">Oxidoreductase</keyword>
<dbReference type="AlphaFoldDB" id="A0A516G9E5"/>
<dbReference type="KEGG" id="orz:FNH13_06925"/>
<accession>A0A516G9E5</accession>
<dbReference type="Gene3D" id="3.50.50.60">
    <property type="entry name" value="FAD/NAD(P)-binding domain"/>
    <property type="match status" value="1"/>
</dbReference>
<dbReference type="PRINTS" id="PR00420">
    <property type="entry name" value="RNGMNOXGNASE"/>
</dbReference>
<dbReference type="InterPro" id="IPR002938">
    <property type="entry name" value="FAD-bd"/>
</dbReference>
<dbReference type="Proteomes" id="UP000315395">
    <property type="component" value="Chromosome"/>
</dbReference>
<organism evidence="4 5">
    <name type="scientific">Ornithinimicrobium ciconiae</name>
    <dbReference type="NCBI Taxonomy" id="2594265"/>
    <lineage>
        <taxon>Bacteria</taxon>
        <taxon>Bacillati</taxon>
        <taxon>Actinomycetota</taxon>
        <taxon>Actinomycetes</taxon>
        <taxon>Micrococcales</taxon>
        <taxon>Ornithinimicrobiaceae</taxon>
        <taxon>Ornithinimicrobium</taxon>
    </lineage>
</organism>
<feature type="domain" description="FAD-binding" evidence="3">
    <location>
        <begin position="27"/>
        <end position="379"/>
    </location>
</feature>
<evidence type="ECO:0000259" key="3">
    <source>
        <dbReference type="Pfam" id="PF01494"/>
    </source>
</evidence>
<name>A0A516G9E5_9MICO</name>
<evidence type="ECO:0000313" key="4">
    <source>
        <dbReference type="EMBL" id="QDO88115.1"/>
    </source>
</evidence>
<dbReference type="SUPFAM" id="SSF51905">
    <property type="entry name" value="FAD/NAD(P)-binding domain"/>
    <property type="match status" value="1"/>
</dbReference>
<dbReference type="OrthoDB" id="4246007at2"/>
<sequence length="560" mass="62211">METGGTVPPPERNPDMEHESIPSLDQDTDLIVVGLGPVGLLTTILAAQKGHRVVAIERWPTPYALPRAVTFDHEIARILNAVGIDAENDPTIDYYDKLYYLYNGEMEPLNVIDWASKASDGWRNRYWFDQPGLEKRLRVLASSLPNVTMLEGYEVTGLDQDADSVSVTFQPTDFRGEGTRIADNATTYSVQGKLLVGSDGANSFVRRSLGLTMTDLEFNYDWVVVDLIEHEEHDYDPPYYQVCKPERPLTVVPGGPGRRRWEFMVLPGESAEEFEKPERIWELLEEFDVRPDNAELIRHKVWRFQARHLDDWRLGRVAIAGDAAHLMPPFAGEGMCAGLRDVMSLSWRLDLILSGRSDVDLLDSYGAERGPHARWFIDFSVGLGEVICVSDPEEAKQRDETLKAALAEQLKTGPVQPYDAKLGPGVWDENSPGGGFPTWQGAVVHNGVVGRFDQVVTRGWALLTKHDAGQVSPEARGLVERMGGIAVTVGPPGSGAGVLDVDGVYERWFAELEVEHILTRPDFHTAATARRGEDIDALVRGIAEKVLSQDHLSRSSLAYT</sequence>
<proteinExistence type="predicted"/>
<keyword evidence="5" id="KW-1185">Reference proteome</keyword>
<dbReference type="PANTHER" id="PTHR43476:SF3">
    <property type="entry name" value="FAD-BINDING MONOOXYGENASE"/>
    <property type="match status" value="1"/>
</dbReference>
<feature type="region of interest" description="Disordered" evidence="2">
    <location>
        <begin position="1"/>
        <end position="21"/>
    </location>
</feature>
<evidence type="ECO:0000256" key="2">
    <source>
        <dbReference type="SAM" id="MobiDB-lite"/>
    </source>
</evidence>
<protein>
    <submittedName>
        <fullName evidence="4">Bifunctional 3-(3-hydroxy-phenyl)propionate/3-hydroxycinnamic acid hydroxylase</fullName>
    </submittedName>
</protein>
<dbReference type="InterPro" id="IPR050631">
    <property type="entry name" value="PheA/TfdB_FAD_monoxygenase"/>
</dbReference>
<gene>
    <name evidence="4" type="ORF">FNH13_06925</name>
</gene>
<evidence type="ECO:0000313" key="5">
    <source>
        <dbReference type="Proteomes" id="UP000315395"/>
    </source>
</evidence>
<dbReference type="PANTHER" id="PTHR43476">
    <property type="entry name" value="3-(3-HYDROXY-PHENYL)PROPIONATE/3-HYDROXYCINNAMIC ACID HYDROXYLASE"/>
    <property type="match status" value="1"/>
</dbReference>
<dbReference type="GO" id="GO:0008688">
    <property type="term" value="F:3-(3-hydroxyphenyl)propionate hydroxylase activity"/>
    <property type="evidence" value="ECO:0007669"/>
    <property type="project" value="TreeGrafter"/>
</dbReference>
<dbReference type="EMBL" id="CP041616">
    <property type="protein sequence ID" value="QDO88115.1"/>
    <property type="molecule type" value="Genomic_DNA"/>
</dbReference>
<dbReference type="NCBIfam" id="NF004829">
    <property type="entry name" value="PRK06183.1-3"/>
    <property type="match status" value="1"/>
</dbReference>
<dbReference type="Gene3D" id="3.30.70.2450">
    <property type="match status" value="1"/>
</dbReference>
<reference evidence="4 5" key="1">
    <citation type="submission" date="2019-07" db="EMBL/GenBank/DDBJ databases">
        <title>complete genome sequencing of Ornithinimicrobium sp. H23M54.</title>
        <authorList>
            <person name="Bae J.-W."/>
            <person name="Lee S.-Y."/>
        </authorList>
    </citation>
    <scope>NUCLEOTIDE SEQUENCE [LARGE SCALE GENOMIC DNA]</scope>
    <source>
        <strain evidence="4 5">H23M54</strain>
    </source>
</reference>
<evidence type="ECO:0000256" key="1">
    <source>
        <dbReference type="ARBA" id="ARBA00023002"/>
    </source>
</evidence>